<feature type="domain" description="F-box" evidence="1">
    <location>
        <begin position="34"/>
        <end position="74"/>
    </location>
</feature>
<protein>
    <recommendedName>
        <fullName evidence="1">F-box domain-containing protein</fullName>
    </recommendedName>
</protein>
<dbReference type="EMBL" id="OX451739">
    <property type="protein sequence ID" value="CAI8608258.1"/>
    <property type="molecule type" value="Genomic_DNA"/>
</dbReference>
<dbReference type="InterPro" id="IPR001810">
    <property type="entry name" value="F-box_dom"/>
</dbReference>
<dbReference type="InterPro" id="IPR036047">
    <property type="entry name" value="F-box-like_dom_sf"/>
</dbReference>
<dbReference type="PROSITE" id="PS50181">
    <property type="entry name" value="FBOX"/>
    <property type="match status" value="1"/>
</dbReference>
<dbReference type="InterPro" id="IPR050796">
    <property type="entry name" value="SCF_F-box_component"/>
</dbReference>
<proteinExistence type="predicted"/>
<evidence type="ECO:0000259" key="1">
    <source>
        <dbReference type="PROSITE" id="PS50181"/>
    </source>
</evidence>
<evidence type="ECO:0000313" key="3">
    <source>
        <dbReference type="Proteomes" id="UP001157006"/>
    </source>
</evidence>
<keyword evidence="3" id="KW-1185">Reference proteome</keyword>
<dbReference type="Pfam" id="PF00646">
    <property type="entry name" value="F-box"/>
    <property type="match status" value="1"/>
</dbReference>
<name>A0AAV1AEY0_VICFA</name>
<gene>
    <name evidence="2" type="ORF">VFH_IV075600</name>
</gene>
<dbReference type="SUPFAM" id="SSF81383">
    <property type="entry name" value="F-box domain"/>
    <property type="match status" value="1"/>
</dbReference>
<dbReference type="PANTHER" id="PTHR31672:SF13">
    <property type="entry name" value="F-BOX PROTEIN CPR30-LIKE"/>
    <property type="match status" value="1"/>
</dbReference>
<dbReference type="Pfam" id="PF07734">
    <property type="entry name" value="FBA_1"/>
    <property type="match status" value="1"/>
</dbReference>
<dbReference type="SMART" id="SM00256">
    <property type="entry name" value="FBOX"/>
    <property type="match status" value="1"/>
</dbReference>
<dbReference type="InterPro" id="IPR017451">
    <property type="entry name" value="F-box-assoc_interact_dom"/>
</dbReference>
<organism evidence="2 3">
    <name type="scientific">Vicia faba</name>
    <name type="common">Broad bean</name>
    <name type="synonym">Faba vulgaris</name>
    <dbReference type="NCBI Taxonomy" id="3906"/>
    <lineage>
        <taxon>Eukaryota</taxon>
        <taxon>Viridiplantae</taxon>
        <taxon>Streptophyta</taxon>
        <taxon>Embryophyta</taxon>
        <taxon>Tracheophyta</taxon>
        <taxon>Spermatophyta</taxon>
        <taxon>Magnoliopsida</taxon>
        <taxon>eudicotyledons</taxon>
        <taxon>Gunneridae</taxon>
        <taxon>Pentapetalae</taxon>
        <taxon>rosids</taxon>
        <taxon>fabids</taxon>
        <taxon>Fabales</taxon>
        <taxon>Fabaceae</taxon>
        <taxon>Papilionoideae</taxon>
        <taxon>50 kb inversion clade</taxon>
        <taxon>NPAAA clade</taxon>
        <taxon>Hologalegina</taxon>
        <taxon>IRL clade</taxon>
        <taxon>Fabeae</taxon>
        <taxon>Vicia</taxon>
    </lineage>
</organism>
<dbReference type="InterPro" id="IPR006527">
    <property type="entry name" value="F-box-assoc_dom_typ1"/>
</dbReference>
<accession>A0AAV1AEY0</accession>
<evidence type="ECO:0000313" key="2">
    <source>
        <dbReference type="EMBL" id="CAI8608258.1"/>
    </source>
</evidence>
<dbReference type="AlphaFoldDB" id="A0AAV1AEY0"/>
<dbReference type="Gene3D" id="1.20.1280.50">
    <property type="match status" value="1"/>
</dbReference>
<dbReference type="NCBIfam" id="TIGR01640">
    <property type="entry name" value="F_box_assoc_1"/>
    <property type="match status" value="1"/>
</dbReference>
<sequence>MHLHHSQNDTVSTAIILRIPPPFSPEQFIPPPILPEELITEILLRLPVKYLVQFKCVCKSWKTLISDSQFAKNHLQISRMTTQQWVFSDFEKPYKIASYSLKPLFENWSTPVKPVTLGHMKNIKRCIIGSCNGLLCVFHSSQNTVKLWNPSIRFKSNKSPPAVSSHDWLILQYGFGYDQVNDKYKMLLVARHKRDFTQSLSKIYTFGENIWKIIQNFSIRPTRRIGKFVSGTLNWMVYKSDDIDDQLMNIFSFDVEKETYREMLLPQNDGDNVRTHPNLYVLRNCLCVWDCNGVVWLMKEYGVVESWTKLMIIPLEKSLLYFVDPLFISENSVLFMRTEKSLTGLYLFISQNGGVNVVKKSSSQLVLYNSNSGWLDPLITISSTLELDLHIHCESLVSLQW</sequence>
<dbReference type="Proteomes" id="UP001157006">
    <property type="component" value="Chromosome 4"/>
</dbReference>
<dbReference type="CDD" id="cd22157">
    <property type="entry name" value="F-box_AtFBW1-like"/>
    <property type="match status" value="1"/>
</dbReference>
<reference evidence="2 3" key="1">
    <citation type="submission" date="2023-01" db="EMBL/GenBank/DDBJ databases">
        <authorList>
            <person name="Kreplak J."/>
        </authorList>
    </citation>
    <scope>NUCLEOTIDE SEQUENCE [LARGE SCALE GENOMIC DNA]</scope>
</reference>
<dbReference type="PANTHER" id="PTHR31672">
    <property type="entry name" value="BNACNNG10540D PROTEIN"/>
    <property type="match status" value="1"/>
</dbReference>